<dbReference type="Proteomes" id="UP000015354">
    <property type="component" value="Unassembled WGS sequence"/>
</dbReference>
<sequence length="405" mass="43597">MCIVSFITQYCPRFPLILIGNRDEVLSRLTHPLAVDGATGLLWSVDGVAGGSWLGLDLAHGRLATVTNCRRAPTAPLLQPLPADAAWRGAAPLEEARQFSSVVDGPDGLPTLNYDPPTSRGTIIRDFLCRGALPGDGDGDGGDAARPRALWPPYYAGYNLLSCDHVLSAAEPITMHYTTNRFGAQRRTPLSHGAVHVLQNTHVDNWAEPKSCLLADRLREALAREVRPLAADAPLDVGRLSSALADHCLCATPQFDLLRMLADIREDPRADAAALAKAAAWEALLASADPLLGWTPGELTADFGLDASPAALEQRQRAERRKEAHLQRNICVPAEGGYGTRVQSVVVVERPSPADPACVVHFAQREVGHVGGLTPEAQHTLSADELFRPGPWKRYAVTSHEARAC</sequence>
<dbReference type="OrthoDB" id="191601at2759"/>
<evidence type="ECO:0008006" key="3">
    <source>
        <dbReference type="Google" id="ProtNLM"/>
    </source>
</evidence>
<accession>S9VLZ7</accession>
<keyword evidence="2" id="KW-1185">Reference proteome</keyword>
<evidence type="ECO:0000313" key="1">
    <source>
        <dbReference type="EMBL" id="EPY24230.1"/>
    </source>
</evidence>
<comment type="caution">
    <text evidence="1">The sequence shown here is derived from an EMBL/GenBank/DDBJ whole genome shotgun (WGS) entry which is preliminary data.</text>
</comment>
<proteinExistence type="predicted"/>
<dbReference type="EMBL" id="ATMH01007284">
    <property type="protein sequence ID" value="EPY24230.1"/>
    <property type="molecule type" value="Genomic_DNA"/>
</dbReference>
<gene>
    <name evidence="1" type="ORF">STCU_07284</name>
</gene>
<dbReference type="InterPro" id="IPR008551">
    <property type="entry name" value="TANGO2"/>
</dbReference>
<organism evidence="1 2">
    <name type="scientific">Strigomonas culicis</name>
    <dbReference type="NCBI Taxonomy" id="28005"/>
    <lineage>
        <taxon>Eukaryota</taxon>
        <taxon>Discoba</taxon>
        <taxon>Euglenozoa</taxon>
        <taxon>Kinetoplastea</taxon>
        <taxon>Metakinetoplastina</taxon>
        <taxon>Trypanosomatida</taxon>
        <taxon>Trypanosomatidae</taxon>
        <taxon>Strigomonadinae</taxon>
        <taxon>Strigomonas</taxon>
    </lineage>
</organism>
<protein>
    <recommendedName>
        <fullName evidence="3">Transport and Golgi organization protein 2</fullName>
    </recommendedName>
</protein>
<evidence type="ECO:0000313" key="2">
    <source>
        <dbReference type="Proteomes" id="UP000015354"/>
    </source>
</evidence>
<name>S9VLZ7_9TRYP</name>
<dbReference type="AlphaFoldDB" id="S9VLZ7"/>
<dbReference type="PANTHER" id="PTHR17985:SF8">
    <property type="entry name" value="TRANSPORT AND GOLGI ORGANIZATION PROTEIN 2 HOMOLOG"/>
    <property type="match status" value="1"/>
</dbReference>
<reference evidence="1 2" key="1">
    <citation type="journal article" date="2013" name="PLoS ONE">
        <title>Predicting the Proteins of Angomonas deanei, Strigomonas culicis and Their Respective Endosymbionts Reveals New Aspects of the Trypanosomatidae Family.</title>
        <authorList>
            <person name="Motta M.C."/>
            <person name="Martins A.C."/>
            <person name="de Souza S.S."/>
            <person name="Catta-Preta C.M."/>
            <person name="Silva R."/>
            <person name="Klein C.C."/>
            <person name="de Almeida L.G."/>
            <person name="de Lima Cunha O."/>
            <person name="Ciapina L.P."/>
            <person name="Brocchi M."/>
            <person name="Colabardini A.C."/>
            <person name="de Araujo Lima B."/>
            <person name="Machado C.R."/>
            <person name="de Almeida Soares C.M."/>
            <person name="Probst C.M."/>
            <person name="de Menezes C.B."/>
            <person name="Thompson C.E."/>
            <person name="Bartholomeu D.C."/>
            <person name="Gradia D.F."/>
            <person name="Pavoni D.P."/>
            <person name="Grisard E.C."/>
            <person name="Fantinatti-Garboggini F."/>
            <person name="Marchini F.K."/>
            <person name="Rodrigues-Luiz G.F."/>
            <person name="Wagner G."/>
            <person name="Goldman G.H."/>
            <person name="Fietto J.L."/>
            <person name="Elias M.C."/>
            <person name="Goldman M.H."/>
            <person name="Sagot M.F."/>
            <person name="Pereira M."/>
            <person name="Stoco P.H."/>
            <person name="de Mendonca-Neto R.P."/>
            <person name="Teixeira S.M."/>
            <person name="Maciel T.E."/>
            <person name="de Oliveira Mendes T.A."/>
            <person name="Urmenyi T.P."/>
            <person name="de Souza W."/>
            <person name="Schenkman S."/>
            <person name="de Vasconcelos A.T."/>
        </authorList>
    </citation>
    <scope>NUCLEOTIDE SEQUENCE [LARGE SCALE GENOMIC DNA]</scope>
</reference>
<dbReference type="PANTHER" id="PTHR17985">
    <property type="entry name" value="SER/THR-RICH PROTEIN T10 IN DGCR REGION"/>
    <property type="match status" value="1"/>
</dbReference>
<dbReference type="Pfam" id="PF05742">
    <property type="entry name" value="TANGO2"/>
    <property type="match status" value="1"/>
</dbReference>